<comment type="subcellular location">
    <subcellularLocation>
        <location evidence="1">Membrane</location>
    </subcellularLocation>
</comment>
<keyword evidence="3" id="KW-0547">Nucleotide-binding</keyword>
<dbReference type="SUPFAM" id="SSF55785">
    <property type="entry name" value="PYP-like sensor domain (PAS domain)"/>
    <property type="match status" value="1"/>
</dbReference>
<accession>A0AAW2YR29</accession>
<keyword evidence="4" id="KW-1133">Transmembrane helix</keyword>
<dbReference type="PROSITE" id="PS50125">
    <property type="entry name" value="GUANYLATE_CYCLASE_2"/>
    <property type="match status" value="1"/>
</dbReference>
<reference evidence="9 10" key="1">
    <citation type="submission" date="2024-03" db="EMBL/GenBank/DDBJ databases">
        <title>The Acrasis kona genome and developmental transcriptomes reveal deep origins of eukaryotic multicellular pathways.</title>
        <authorList>
            <person name="Sheikh S."/>
            <person name="Fu C.-J."/>
            <person name="Brown M.W."/>
            <person name="Baldauf S.L."/>
        </authorList>
    </citation>
    <scope>NUCLEOTIDE SEQUENCE [LARGE SCALE GENOMIC DNA]</scope>
    <source>
        <strain evidence="9 10">ATCC MYA-3509</strain>
    </source>
</reference>
<keyword evidence="6" id="KW-0456">Lyase</keyword>
<keyword evidence="5" id="KW-0472">Membrane</keyword>
<evidence type="ECO:0000256" key="2">
    <source>
        <dbReference type="ARBA" id="ARBA00022692"/>
    </source>
</evidence>
<dbReference type="CDD" id="cd00130">
    <property type="entry name" value="PAS"/>
    <property type="match status" value="1"/>
</dbReference>
<evidence type="ECO:0000259" key="7">
    <source>
        <dbReference type="PROSITE" id="PS50112"/>
    </source>
</evidence>
<dbReference type="GO" id="GO:0016829">
    <property type="term" value="F:lyase activity"/>
    <property type="evidence" value="ECO:0007669"/>
    <property type="project" value="UniProtKB-KW"/>
</dbReference>
<evidence type="ECO:0000259" key="8">
    <source>
        <dbReference type="PROSITE" id="PS50125"/>
    </source>
</evidence>
<dbReference type="GO" id="GO:0000166">
    <property type="term" value="F:nucleotide binding"/>
    <property type="evidence" value="ECO:0007669"/>
    <property type="project" value="UniProtKB-KW"/>
</dbReference>
<evidence type="ECO:0000256" key="3">
    <source>
        <dbReference type="ARBA" id="ARBA00022741"/>
    </source>
</evidence>
<dbReference type="AlphaFoldDB" id="A0AAW2YR29"/>
<evidence type="ECO:0000256" key="1">
    <source>
        <dbReference type="ARBA" id="ARBA00004370"/>
    </source>
</evidence>
<dbReference type="EMBL" id="JAOPGA020000502">
    <property type="protein sequence ID" value="KAL0479114.1"/>
    <property type="molecule type" value="Genomic_DNA"/>
</dbReference>
<protein>
    <submittedName>
        <fullName evidence="9">Uncharacterized protein</fullName>
    </submittedName>
</protein>
<dbReference type="InterPro" id="IPR001054">
    <property type="entry name" value="A/G_cyclase"/>
</dbReference>
<keyword evidence="10" id="KW-1185">Reference proteome</keyword>
<dbReference type="SMART" id="SM00044">
    <property type="entry name" value="CYCc"/>
    <property type="match status" value="1"/>
</dbReference>
<dbReference type="GO" id="GO:0009190">
    <property type="term" value="P:cyclic nucleotide biosynthetic process"/>
    <property type="evidence" value="ECO:0007669"/>
    <property type="project" value="InterPro"/>
</dbReference>
<dbReference type="Pfam" id="PF00211">
    <property type="entry name" value="Guanylate_cyc"/>
    <property type="match status" value="1"/>
</dbReference>
<dbReference type="Pfam" id="PF13426">
    <property type="entry name" value="PAS_9"/>
    <property type="match status" value="1"/>
</dbReference>
<dbReference type="InterPro" id="IPR035965">
    <property type="entry name" value="PAS-like_dom_sf"/>
</dbReference>
<name>A0AAW2YR29_9EUKA</name>
<dbReference type="GO" id="GO:0016020">
    <property type="term" value="C:membrane"/>
    <property type="evidence" value="ECO:0007669"/>
    <property type="project" value="UniProtKB-SubCell"/>
</dbReference>
<evidence type="ECO:0000256" key="6">
    <source>
        <dbReference type="ARBA" id="ARBA00023239"/>
    </source>
</evidence>
<organism evidence="9 10">
    <name type="scientific">Acrasis kona</name>
    <dbReference type="NCBI Taxonomy" id="1008807"/>
    <lineage>
        <taxon>Eukaryota</taxon>
        <taxon>Discoba</taxon>
        <taxon>Heterolobosea</taxon>
        <taxon>Tetramitia</taxon>
        <taxon>Eutetramitia</taxon>
        <taxon>Acrasidae</taxon>
        <taxon>Acrasis</taxon>
    </lineage>
</organism>
<dbReference type="Gene3D" id="3.30.450.20">
    <property type="entry name" value="PAS domain"/>
    <property type="match status" value="1"/>
</dbReference>
<proteinExistence type="predicted"/>
<evidence type="ECO:0000256" key="4">
    <source>
        <dbReference type="ARBA" id="ARBA00022989"/>
    </source>
</evidence>
<feature type="domain" description="Guanylate cyclase" evidence="8">
    <location>
        <begin position="196"/>
        <end position="320"/>
    </location>
</feature>
<dbReference type="SUPFAM" id="SSF55073">
    <property type="entry name" value="Nucleotide cyclase"/>
    <property type="match status" value="1"/>
</dbReference>
<gene>
    <name evidence="9" type="ORF">AKO1_007975</name>
</gene>
<dbReference type="Proteomes" id="UP001431209">
    <property type="component" value="Unassembled WGS sequence"/>
</dbReference>
<evidence type="ECO:0000256" key="5">
    <source>
        <dbReference type="ARBA" id="ARBA00023136"/>
    </source>
</evidence>
<dbReference type="CDD" id="cd07302">
    <property type="entry name" value="CHD"/>
    <property type="match status" value="1"/>
</dbReference>
<dbReference type="PANTHER" id="PTHR11920">
    <property type="entry name" value="GUANYLYL CYCLASE"/>
    <property type="match status" value="1"/>
</dbReference>
<sequence>MLLFIPPESIESSSDIKHYVSTHSVKTKKESIKDERITDSRDALMLEACHDAAFICNTNGVIKSANNAATTMFGHQTNEMIGMDITSLYKRGDELIREAITNIETLKTGLCVSIEGIKKDREEFPTRTSIGLTQFEEGSLIIVFSGDLTVEKKQKDLIAQEKKNNENLLLSILPSSVAARLKRKENEISDSIDSCTCFFSDMVGFTAMSSNMSAPSLVKLLNSIVNELDDLTFHHKIEKIKTIGDAYFCVGGLQSGDVKHAERVVRFALDAIKSVKSVTNGGIQIRVGVNTGSIVAGIIGKSKYCYDCWGDTVNLASRMESTGIPGKVQMTRSTYERVYDVFKNIHERLDVEVKGKGSMITYILEPTFEELIVG</sequence>
<dbReference type="InterPro" id="IPR050401">
    <property type="entry name" value="Cyclic_nucleotide_synthase"/>
</dbReference>
<comment type="caution">
    <text evidence="9">The sequence shown here is derived from an EMBL/GenBank/DDBJ whole genome shotgun (WGS) entry which is preliminary data.</text>
</comment>
<dbReference type="Gene3D" id="3.30.70.1230">
    <property type="entry name" value="Nucleotide cyclase"/>
    <property type="match status" value="1"/>
</dbReference>
<dbReference type="SMART" id="SM00091">
    <property type="entry name" value="PAS"/>
    <property type="match status" value="1"/>
</dbReference>
<dbReference type="PANTHER" id="PTHR11920:SF335">
    <property type="entry name" value="GUANYLATE CYCLASE"/>
    <property type="match status" value="1"/>
</dbReference>
<dbReference type="InterPro" id="IPR000014">
    <property type="entry name" value="PAS"/>
</dbReference>
<keyword evidence="2" id="KW-0812">Transmembrane</keyword>
<dbReference type="InterPro" id="IPR029787">
    <property type="entry name" value="Nucleotide_cyclase"/>
</dbReference>
<dbReference type="GO" id="GO:0035556">
    <property type="term" value="P:intracellular signal transduction"/>
    <property type="evidence" value="ECO:0007669"/>
    <property type="project" value="InterPro"/>
</dbReference>
<feature type="domain" description="PAS" evidence="7">
    <location>
        <begin position="38"/>
        <end position="82"/>
    </location>
</feature>
<evidence type="ECO:0000313" key="10">
    <source>
        <dbReference type="Proteomes" id="UP001431209"/>
    </source>
</evidence>
<dbReference type="PROSITE" id="PS50112">
    <property type="entry name" value="PAS"/>
    <property type="match status" value="1"/>
</dbReference>
<dbReference type="NCBIfam" id="TIGR00229">
    <property type="entry name" value="sensory_box"/>
    <property type="match status" value="1"/>
</dbReference>
<evidence type="ECO:0000313" key="9">
    <source>
        <dbReference type="EMBL" id="KAL0479114.1"/>
    </source>
</evidence>